<proteinExistence type="inferred from homology"/>
<evidence type="ECO:0000256" key="5">
    <source>
        <dbReference type="ARBA" id="ARBA00022605"/>
    </source>
</evidence>
<dbReference type="InterPro" id="IPR001240">
    <property type="entry name" value="PRAI_dom"/>
</dbReference>
<dbReference type="GeneID" id="98660816"/>
<dbReference type="EC" id="5.3.1.24" evidence="3 9"/>
<dbReference type="CDD" id="cd00405">
    <property type="entry name" value="PRAI"/>
    <property type="match status" value="1"/>
</dbReference>
<comment type="catalytic activity">
    <reaction evidence="1 9">
        <text>N-(5-phospho-beta-D-ribosyl)anthranilate = 1-(2-carboxyphenylamino)-1-deoxy-D-ribulose 5-phosphate</text>
        <dbReference type="Rhea" id="RHEA:21540"/>
        <dbReference type="ChEBI" id="CHEBI:18277"/>
        <dbReference type="ChEBI" id="CHEBI:58613"/>
        <dbReference type="EC" id="5.3.1.24"/>
    </reaction>
</comment>
<dbReference type="GO" id="GO:0004640">
    <property type="term" value="F:phosphoribosylanthranilate isomerase activity"/>
    <property type="evidence" value="ECO:0007669"/>
    <property type="project" value="UniProtKB-UniRule"/>
</dbReference>
<name>A0AAW4VVJ2_9FIRM</name>
<evidence type="ECO:0000256" key="1">
    <source>
        <dbReference type="ARBA" id="ARBA00001164"/>
    </source>
</evidence>
<evidence type="ECO:0000256" key="9">
    <source>
        <dbReference type="HAMAP-Rule" id="MF_00135"/>
    </source>
</evidence>
<comment type="similarity">
    <text evidence="9">Belongs to the TrpF family.</text>
</comment>
<dbReference type="GO" id="GO:0000162">
    <property type="term" value="P:L-tryptophan biosynthetic process"/>
    <property type="evidence" value="ECO:0007669"/>
    <property type="project" value="UniProtKB-UniRule"/>
</dbReference>
<accession>A0AAW4VVJ2</accession>
<evidence type="ECO:0000256" key="8">
    <source>
        <dbReference type="ARBA" id="ARBA00023235"/>
    </source>
</evidence>
<evidence type="ECO:0000256" key="3">
    <source>
        <dbReference type="ARBA" id="ARBA00012572"/>
    </source>
</evidence>
<dbReference type="SUPFAM" id="SSF51366">
    <property type="entry name" value="Ribulose-phoshate binding barrel"/>
    <property type="match status" value="1"/>
</dbReference>
<gene>
    <name evidence="9" type="primary">trpF</name>
    <name evidence="11" type="ORF">LKD22_06980</name>
</gene>
<keyword evidence="8 9" id="KW-0413">Isomerase</keyword>
<dbReference type="InterPro" id="IPR044643">
    <property type="entry name" value="TrpF_fam"/>
</dbReference>
<evidence type="ECO:0000256" key="6">
    <source>
        <dbReference type="ARBA" id="ARBA00022822"/>
    </source>
</evidence>
<dbReference type="PANTHER" id="PTHR42894">
    <property type="entry name" value="N-(5'-PHOSPHORIBOSYL)ANTHRANILATE ISOMERASE"/>
    <property type="match status" value="1"/>
</dbReference>
<evidence type="ECO:0000313" key="11">
    <source>
        <dbReference type="EMBL" id="MCC2176870.1"/>
    </source>
</evidence>
<keyword evidence="6 9" id="KW-0822">Tryptophan biosynthesis</keyword>
<protein>
    <recommendedName>
        <fullName evidence="4 9">N-(5'-phosphoribosyl)anthranilate isomerase</fullName>
        <shortName evidence="9">PRAI</shortName>
        <ecNumber evidence="3 9">5.3.1.24</ecNumber>
    </recommendedName>
</protein>
<comment type="pathway">
    <text evidence="2 9">Amino-acid biosynthesis; L-tryptophan biosynthesis; L-tryptophan from chorismate: step 3/5.</text>
</comment>
<reference evidence="11 12" key="1">
    <citation type="submission" date="2021-10" db="EMBL/GenBank/DDBJ databases">
        <title>Anaerobic single-cell dispensing facilitates the cultivation of human gut bacteria.</title>
        <authorList>
            <person name="Afrizal A."/>
        </authorList>
    </citation>
    <scope>NUCLEOTIDE SEQUENCE [LARGE SCALE GENOMIC DNA]</scope>
    <source>
        <strain evidence="11 12">CLA-AA-H270</strain>
    </source>
</reference>
<evidence type="ECO:0000256" key="7">
    <source>
        <dbReference type="ARBA" id="ARBA00023141"/>
    </source>
</evidence>
<dbReference type="RefSeq" id="WP_227600657.1">
    <property type="nucleotide sequence ID" value="NZ_JAJEPX010000017.1"/>
</dbReference>
<organism evidence="11 12">
    <name type="scientific">Agathobaculum butyriciproducens</name>
    <dbReference type="NCBI Taxonomy" id="1628085"/>
    <lineage>
        <taxon>Bacteria</taxon>
        <taxon>Bacillati</taxon>
        <taxon>Bacillota</taxon>
        <taxon>Clostridia</taxon>
        <taxon>Eubacteriales</taxon>
        <taxon>Butyricicoccaceae</taxon>
        <taxon>Agathobaculum</taxon>
    </lineage>
</organism>
<keyword evidence="12" id="KW-1185">Reference proteome</keyword>
<dbReference type="AlphaFoldDB" id="A0AAW4VVJ2"/>
<dbReference type="InterPro" id="IPR011060">
    <property type="entry name" value="RibuloseP-bd_barrel"/>
</dbReference>
<evidence type="ECO:0000259" key="10">
    <source>
        <dbReference type="Pfam" id="PF00697"/>
    </source>
</evidence>
<comment type="caution">
    <text evidence="11">The sequence shown here is derived from an EMBL/GenBank/DDBJ whole genome shotgun (WGS) entry which is preliminary data.</text>
</comment>
<dbReference type="HAMAP" id="MF_00135">
    <property type="entry name" value="PRAI"/>
    <property type="match status" value="1"/>
</dbReference>
<evidence type="ECO:0000256" key="2">
    <source>
        <dbReference type="ARBA" id="ARBA00004664"/>
    </source>
</evidence>
<dbReference type="Gene3D" id="3.20.20.70">
    <property type="entry name" value="Aldolase class I"/>
    <property type="match status" value="1"/>
</dbReference>
<keyword evidence="7 9" id="KW-0057">Aromatic amino acid biosynthesis</keyword>
<evidence type="ECO:0000256" key="4">
    <source>
        <dbReference type="ARBA" id="ARBA00022272"/>
    </source>
</evidence>
<sequence length="203" mass="22650">MKLKFCGLTRKEDIEAANETKPDFIGFVFAESRRHVSDMDAARLKEHLDPEIKAVGVFVNDEPEHIAALVRDEVIDIIQLHGGESLHYINKLRKLTSAPIVYAVRVETHRDIEQADKLPVDYLLLDTYVKHAYGGSGKTFDWSLIGEVDHPYFLAGGLNESNVQRAAQTGAYALDLSSGIETDDVKDIDKMRRVSALVKGANQ</sequence>
<keyword evidence="5 9" id="KW-0028">Amino-acid biosynthesis</keyword>
<dbReference type="InterPro" id="IPR013785">
    <property type="entry name" value="Aldolase_TIM"/>
</dbReference>
<dbReference type="Pfam" id="PF00697">
    <property type="entry name" value="PRAI"/>
    <property type="match status" value="1"/>
</dbReference>
<dbReference type="EMBL" id="JAJEPX010000017">
    <property type="protein sequence ID" value="MCC2176870.1"/>
    <property type="molecule type" value="Genomic_DNA"/>
</dbReference>
<dbReference type="PANTHER" id="PTHR42894:SF1">
    <property type="entry name" value="N-(5'-PHOSPHORIBOSYL)ANTHRANILATE ISOMERASE"/>
    <property type="match status" value="1"/>
</dbReference>
<evidence type="ECO:0000313" key="12">
    <source>
        <dbReference type="Proteomes" id="UP001298753"/>
    </source>
</evidence>
<feature type="domain" description="N-(5'phosphoribosyl) anthranilate isomerase (PRAI)" evidence="10">
    <location>
        <begin position="4"/>
        <end position="194"/>
    </location>
</feature>
<dbReference type="Proteomes" id="UP001298753">
    <property type="component" value="Unassembled WGS sequence"/>
</dbReference>